<dbReference type="Pfam" id="PF02537">
    <property type="entry name" value="CRCB"/>
    <property type="match status" value="1"/>
</dbReference>
<dbReference type="GO" id="GO:0140114">
    <property type="term" value="P:cellular detoxification of fluoride"/>
    <property type="evidence" value="ECO:0007669"/>
    <property type="project" value="UniProtKB-UniRule"/>
</dbReference>
<dbReference type="PANTHER" id="PTHR28259:SF1">
    <property type="entry name" value="FLUORIDE EXPORT PROTEIN 1-RELATED"/>
    <property type="match status" value="1"/>
</dbReference>
<feature type="binding site" evidence="8">
    <location>
        <position position="65"/>
    </location>
    <ligand>
        <name>Na(+)</name>
        <dbReference type="ChEBI" id="CHEBI:29101"/>
        <note>structural</note>
    </ligand>
</feature>
<dbReference type="PANTHER" id="PTHR28259">
    <property type="entry name" value="FLUORIDE EXPORT PROTEIN 1-RELATED"/>
    <property type="match status" value="1"/>
</dbReference>
<evidence type="ECO:0000256" key="4">
    <source>
        <dbReference type="ARBA" id="ARBA00022989"/>
    </source>
</evidence>
<keyword evidence="5 8" id="KW-0472">Membrane</keyword>
<comment type="caution">
    <text evidence="8">Lacks conserved residue(s) required for the propagation of feature annotation.</text>
</comment>
<protein>
    <recommendedName>
        <fullName evidence="8">Fluoride-specific ion channel FluC</fullName>
    </recommendedName>
</protein>
<evidence type="ECO:0000256" key="6">
    <source>
        <dbReference type="ARBA" id="ARBA00035120"/>
    </source>
</evidence>
<comment type="catalytic activity">
    <reaction evidence="7">
        <text>fluoride(in) = fluoride(out)</text>
        <dbReference type="Rhea" id="RHEA:76159"/>
        <dbReference type="ChEBI" id="CHEBI:17051"/>
    </reaction>
    <physiologicalReaction direction="left-to-right" evidence="7">
        <dbReference type="Rhea" id="RHEA:76160"/>
    </physiologicalReaction>
</comment>
<dbReference type="GeneID" id="12447943"/>
<organism evidence="9 10">
    <name type="scientific">Haloquadratum walsbyi (strain DSM 16854 / JCM 12705 / C23)</name>
    <dbReference type="NCBI Taxonomy" id="768065"/>
    <lineage>
        <taxon>Archaea</taxon>
        <taxon>Methanobacteriati</taxon>
        <taxon>Methanobacteriota</taxon>
        <taxon>Stenosarchaea group</taxon>
        <taxon>Halobacteria</taxon>
        <taxon>Halobacteriales</taxon>
        <taxon>Haloferacaceae</taxon>
        <taxon>Haloquadratum</taxon>
    </lineage>
</organism>
<keyword evidence="8" id="KW-0406">Ion transport</keyword>
<comment type="subcellular location">
    <subcellularLocation>
        <location evidence="1 8">Cell membrane</location>
        <topology evidence="1 8">Multi-pass membrane protein</topology>
    </subcellularLocation>
</comment>
<dbReference type="GO" id="GO:0005886">
    <property type="term" value="C:plasma membrane"/>
    <property type="evidence" value="ECO:0007669"/>
    <property type="project" value="UniProtKB-SubCell"/>
</dbReference>
<dbReference type="KEGG" id="hwc:Hqrw_3148"/>
<evidence type="ECO:0000256" key="2">
    <source>
        <dbReference type="ARBA" id="ARBA00022475"/>
    </source>
</evidence>
<dbReference type="InterPro" id="IPR003691">
    <property type="entry name" value="FluC"/>
</dbReference>
<keyword evidence="8" id="KW-0915">Sodium</keyword>
<keyword evidence="8" id="KW-0479">Metal-binding</keyword>
<comment type="activity regulation">
    <text evidence="8">Na(+) is not transported, but it plays an essential structural role and its presence is essential for fluoride channel function.</text>
</comment>
<feature type="transmembrane region" description="Helical" evidence="8">
    <location>
        <begin position="88"/>
        <end position="108"/>
    </location>
</feature>
<dbReference type="RefSeq" id="WP_014556429.1">
    <property type="nucleotide sequence ID" value="NC_017459.1"/>
</dbReference>
<evidence type="ECO:0000313" key="10">
    <source>
        <dbReference type="Proteomes" id="UP000007954"/>
    </source>
</evidence>
<dbReference type="EMBL" id="FR746099">
    <property type="protein sequence ID" value="CCC40933.1"/>
    <property type="molecule type" value="Genomic_DNA"/>
</dbReference>
<name>G0LJJ9_HALWC</name>
<evidence type="ECO:0000256" key="7">
    <source>
        <dbReference type="ARBA" id="ARBA00035585"/>
    </source>
</evidence>
<gene>
    <name evidence="9" type="primary">crcB4</name>
    <name evidence="8" type="synonym">crcB</name>
    <name evidence="8" type="synonym">fluC</name>
    <name evidence="9" type="ordered locus">Hqrw_3148</name>
</gene>
<reference evidence="9 10" key="1">
    <citation type="journal article" date="2011" name="PLoS ONE">
        <title>Haloquadratum walsbyi: limited diversity in a global pond.</title>
        <authorList>
            <person name="Dyall-Smith M."/>
            <person name="Pfeiffer F."/>
            <person name="Klee K."/>
            <person name="Palm P."/>
            <person name="Gross K."/>
            <person name="Schuster S.C."/>
            <person name="Rampp M."/>
            <person name="Oesterhelt D."/>
        </authorList>
    </citation>
    <scope>NUCLEOTIDE SEQUENCE [LARGE SCALE GENOMIC DNA]</scope>
    <source>
        <strain evidence="10">DSM 16854 / JCM 12705 / C23</strain>
    </source>
</reference>
<evidence type="ECO:0000256" key="8">
    <source>
        <dbReference type="HAMAP-Rule" id="MF_00454"/>
    </source>
</evidence>
<evidence type="ECO:0000313" key="9">
    <source>
        <dbReference type="EMBL" id="CCC40933.1"/>
    </source>
</evidence>
<dbReference type="OrthoDB" id="304656at2157"/>
<keyword evidence="2 8" id="KW-1003">Cell membrane</keyword>
<proteinExistence type="inferred from homology"/>
<dbReference type="AlphaFoldDB" id="G0LJJ9"/>
<evidence type="ECO:0000256" key="1">
    <source>
        <dbReference type="ARBA" id="ARBA00004651"/>
    </source>
</evidence>
<keyword evidence="3 8" id="KW-0812">Transmembrane</keyword>
<feature type="binding site" evidence="8">
    <location>
        <position position="68"/>
    </location>
    <ligand>
        <name>Na(+)</name>
        <dbReference type="ChEBI" id="CHEBI:29101"/>
        <note>structural</note>
    </ligand>
</feature>
<comment type="similarity">
    <text evidence="6 8">Belongs to the fluoride channel Fluc/FEX (TC 1.A.43) family.</text>
</comment>
<dbReference type="Proteomes" id="UP000007954">
    <property type="component" value="Chromosome"/>
</dbReference>
<feature type="transmembrane region" description="Helical" evidence="8">
    <location>
        <begin position="41"/>
        <end position="67"/>
    </location>
</feature>
<keyword evidence="8" id="KW-0407">Ion channel</keyword>
<accession>G0LJJ9</accession>
<evidence type="ECO:0000256" key="3">
    <source>
        <dbReference type="ARBA" id="ARBA00022692"/>
    </source>
</evidence>
<keyword evidence="8" id="KW-0813">Transport</keyword>
<keyword evidence="4 8" id="KW-1133">Transmembrane helix</keyword>
<dbReference type="GO" id="GO:0046872">
    <property type="term" value="F:metal ion binding"/>
    <property type="evidence" value="ECO:0007669"/>
    <property type="project" value="UniProtKB-KW"/>
</dbReference>
<comment type="function">
    <text evidence="8">Fluoride-specific ion channel. Important for reducing fluoride concentration in the cell, thus reducing its toxicity.</text>
</comment>
<dbReference type="HOGENOM" id="CLU_114342_2_1_2"/>
<dbReference type="GO" id="GO:0062054">
    <property type="term" value="F:fluoride channel activity"/>
    <property type="evidence" value="ECO:0007669"/>
    <property type="project" value="UniProtKB-UniRule"/>
</dbReference>
<evidence type="ECO:0000256" key="5">
    <source>
        <dbReference type="ARBA" id="ARBA00023136"/>
    </source>
</evidence>
<sequence>MEFLLIGLGAVFGAVSRYIIGQLIASEVFPLSTLVVNTIGSLLLGIATGLSLGTSYLIFGVGFCGSFTTFSSFSFQTVDLLSRGRRKLAVYNAGFNLALCVCAVYVGISVSTYIRFLW</sequence>
<dbReference type="HAMAP" id="MF_00454">
    <property type="entry name" value="FluC"/>
    <property type="match status" value="1"/>
</dbReference>